<evidence type="ECO:0000313" key="3">
    <source>
        <dbReference type="Proteomes" id="UP000070284"/>
    </source>
</evidence>
<gene>
    <name evidence="2" type="ORF">AKJ65_04665</name>
</gene>
<accession>A0A133UJH4</accession>
<evidence type="ECO:0000313" key="2">
    <source>
        <dbReference type="EMBL" id="KXA94342.1"/>
    </source>
</evidence>
<feature type="non-terminal residue" evidence="2">
    <location>
        <position position="1"/>
    </location>
</feature>
<dbReference type="SUPFAM" id="SSF56821">
    <property type="entry name" value="Prismane protein-like"/>
    <property type="match status" value="1"/>
</dbReference>
<dbReference type="InterPro" id="IPR011254">
    <property type="entry name" value="Prismane-like_sf"/>
</dbReference>
<feature type="region of interest" description="Disordered" evidence="1">
    <location>
        <begin position="97"/>
        <end position="122"/>
    </location>
</feature>
<dbReference type="AlphaFoldDB" id="A0A133UJH4"/>
<dbReference type="Proteomes" id="UP000070284">
    <property type="component" value="Unassembled WGS sequence"/>
</dbReference>
<comment type="caution">
    <text evidence="2">The sequence shown here is derived from an EMBL/GenBank/DDBJ whole genome shotgun (WGS) entry which is preliminary data.</text>
</comment>
<name>A0A133UJH4_9EURY</name>
<organism evidence="2 3">
    <name type="scientific">candidate division MSBL1 archaeon SCGC-AAA259E19</name>
    <dbReference type="NCBI Taxonomy" id="1698264"/>
    <lineage>
        <taxon>Archaea</taxon>
        <taxon>Methanobacteriati</taxon>
        <taxon>Methanobacteriota</taxon>
        <taxon>candidate division MSBL1</taxon>
    </lineage>
</organism>
<dbReference type="EMBL" id="LHXO01000064">
    <property type="protein sequence ID" value="KXA94342.1"/>
    <property type="molecule type" value="Genomic_DNA"/>
</dbReference>
<feature type="compositionally biased region" description="Basic and acidic residues" evidence="1">
    <location>
        <begin position="110"/>
        <end position="122"/>
    </location>
</feature>
<sequence>RKPEEDEYTTAPAPEHLVTYAESPGEMIVKAVKMCIRPADTDAGRQIKLSHYIDLYNKYFDEKYPPDLYKFVRREKDVPMKHRQEVMEMLNEDSRWEKNKYGGNQPTILDPKEIEKGLGRVQ</sequence>
<dbReference type="GO" id="GO:0016491">
    <property type="term" value="F:oxidoreductase activity"/>
    <property type="evidence" value="ECO:0007669"/>
    <property type="project" value="InterPro"/>
</dbReference>
<keyword evidence="3" id="KW-1185">Reference proteome</keyword>
<evidence type="ECO:0000256" key="1">
    <source>
        <dbReference type="SAM" id="MobiDB-lite"/>
    </source>
</evidence>
<protein>
    <submittedName>
        <fullName evidence="2">Uncharacterized protein</fullName>
    </submittedName>
</protein>
<proteinExistence type="predicted"/>
<reference evidence="2 3" key="1">
    <citation type="journal article" date="2016" name="Sci. Rep.">
        <title>Metabolic traits of an uncultured archaeal lineage -MSBL1- from brine pools of the Red Sea.</title>
        <authorList>
            <person name="Mwirichia R."/>
            <person name="Alam I."/>
            <person name="Rashid M."/>
            <person name="Vinu M."/>
            <person name="Ba-Alawi W."/>
            <person name="Anthony Kamau A."/>
            <person name="Kamanda Ngugi D."/>
            <person name="Goker M."/>
            <person name="Klenk H.P."/>
            <person name="Bajic V."/>
            <person name="Stingl U."/>
        </authorList>
    </citation>
    <scope>NUCLEOTIDE SEQUENCE [LARGE SCALE GENOMIC DNA]</scope>
    <source>
        <strain evidence="2">SCGC-AAA259E19</strain>
    </source>
</reference>